<dbReference type="Proteomes" id="UP000318995">
    <property type="component" value="Unassembled WGS sequence"/>
</dbReference>
<dbReference type="RefSeq" id="WP_146575301.1">
    <property type="nucleotide sequence ID" value="NZ_SJPH01000009.1"/>
</dbReference>
<accession>A0A5C5VSY7</accession>
<feature type="compositionally biased region" description="Basic and acidic residues" evidence="1">
    <location>
        <begin position="40"/>
        <end position="58"/>
    </location>
</feature>
<comment type="caution">
    <text evidence="2">The sequence shown here is derived from an EMBL/GenBank/DDBJ whole genome shotgun (WGS) entry which is preliminary data.</text>
</comment>
<keyword evidence="3" id="KW-1185">Reference proteome</keyword>
<name>A0A5C5VSY7_9BACT</name>
<protein>
    <submittedName>
        <fullName evidence="2">Uncharacterized protein</fullName>
    </submittedName>
</protein>
<feature type="compositionally biased region" description="Basic residues" evidence="1">
    <location>
        <begin position="60"/>
        <end position="72"/>
    </location>
</feature>
<evidence type="ECO:0000313" key="3">
    <source>
        <dbReference type="Proteomes" id="UP000318995"/>
    </source>
</evidence>
<feature type="region of interest" description="Disordered" evidence="1">
    <location>
        <begin position="36"/>
        <end position="84"/>
    </location>
</feature>
<dbReference type="EMBL" id="SJPH01000009">
    <property type="protein sequence ID" value="TWT41390.1"/>
    <property type="molecule type" value="Genomic_DNA"/>
</dbReference>
<evidence type="ECO:0000256" key="1">
    <source>
        <dbReference type="SAM" id="MobiDB-lite"/>
    </source>
</evidence>
<reference evidence="2 3" key="1">
    <citation type="submission" date="2019-02" db="EMBL/GenBank/DDBJ databases">
        <title>Deep-cultivation of Planctomycetes and their phenomic and genomic characterization uncovers novel biology.</title>
        <authorList>
            <person name="Wiegand S."/>
            <person name="Jogler M."/>
            <person name="Boedeker C."/>
            <person name="Pinto D."/>
            <person name="Vollmers J."/>
            <person name="Rivas-Marin E."/>
            <person name="Kohn T."/>
            <person name="Peeters S.H."/>
            <person name="Heuer A."/>
            <person name="Rast P."/>
            <person name="Oberbeckmann S."/>
            <person name="Bunk B."/>
            <person name="Jeske O."/>
            <person name="Meyerdierks A."/>
            <person name="Storesund J.E."/>
            <person name="Kallscheuer N."/>
            <person name="Luecker S."/>
            <person name="Lage O.M."/>
            <person name="Pohl T."/>
            <person name="Merkel B.J."/>
            <person name="Hornburger P."/>
            <person name="Mueller R.-W."/>
            <person name="Bruemmer F."/>
            <person name="Labrenz M."/>
            <person name="Spormann A.M."/>
            <person name="Op Den Camp H."/>
            <person name="Overmann J."/>
            <person name="Amann R."/>
            <person name="Jetten M.S.M."/>
            <person name="Mascher T."/>
            <person name="Medema M.H."/>
            <person name="Devos D.P."/>
            <person name="Kaster A.-K."/>
            <person name="Ovreas L."/>
            <person name="Rohde M."/>
            <person name="Galperin M.Y."/>
            <person name="Jogler C."/>
        </authorList>
    </citation>
    <scope>NUCLEOTIDE SEQUENCE [LARGE SCALE GENOMIC DNA]</scope>
    <source>
        <strain evidence="2 3">Pla111</strain>
    </source>
</reference>
<gene>
    <name evidence="2" type="ORF">Pla111_31040</name>
</gene>
<dbReference type="AlphaFoldDB" id="A0A5C5VSY7"/>
<organism evidence="2 3">
    <name type="scientific">Botrimarina hoheduenensis</name>
    <dbReference type="NCBI Taxonomy" id="2528000"/>
    <lineage>
        <taxon>Bacteria</taxon>
        <taxon>Pseudomonadati</taxon>
        <taxon>Planctomycetota</taxon>
        <taxon>Planctomycetia</taxon>
        <taxon>Pirellulales</taxon>
        <taxon>Lacipirellulaceae</taxon>
        <taxon>Botrimarina</taxon>
    </lineage>
</organism>
<proteinExistence type="predicted"/>
<sequence length="183" mass="20596">MNPDEVILDAMNSRIEALEREDAAAERLWKERVAVATQEKQARDAELNRLRGARDLLSGKKSHPKKSKKRPAKAGEPPTTTQQEVRRIMVKLAANNPGIKQDELIEQTKAKLKELPGRDLRGYMRRVEEVLHDKSTQRQFTVNIDGTVSLLIGDYPHGVAAGATEEHEVKPAVDRFASTRITR</sequence>
<evidence type="ECO:0000313" key="2">
    <source>
        <dbReference type="EMBL" id="TWT41390.1"/>
    </source>
</evidence>